<dbReference type="Pfam" id="PF01012">
    <property type="entry name" value="ETF"/>
    <property type="match status" value="1"/>
</dbReference>
<accession>A0ABV2T408</accession>
<dbReference type="PIRSF" id="PIRSF000089">
    <property type="entry name" value="Electra_flavoP_a"/>
    <property type="match status" value="1"/>
</dbReference>
<dbReference type="InterPro" id="IPR014731">
    <property type="entry name" value="ETF_asu_C"/>
</dbReference>
<evidence type="ECO:0000313" key="4">
    <source>
        <dbReference type="EMBL" id="MET6997360.1"/>
    </source>
</evidence>
<dbReference type="RefSeq" id="WP_354659998.1">
    <property type="nucleotide sequence ID" value="NZ_JBEXAC010000001.1"/>
</dbReference>
<keyword evidence="2" id="KW-0813">Transport</keyword>
<proteinExistence type="inferred from homology"/>
<comment type="similarity">
    <text evidence="1">Belongs to the ETF alpha-subunit/FixB family.</text>
</comment>
<dbReference type="InterPro" id="IPR014729">
    <property type="entry name" value="Rossmann-like_a/b/a_fold"/>
</dbReference>
<evidence type="ECO:0000256" key="2">
    <source>
        <dbReference type="ARBA" id="ARBA00022982"/>
    </source>
</evidence>
<dbReference type="SUPFAM" id="SSF52402">
    <property type="entry name" value="Adenine nucleotide alpha hydrolases-like"/>
    <property type="match status" value="1"/>
</dbReference>
<evidence type="ECO:0000256" key="1">
    <source>
        <dbReference type="ARBA" id="ARBA00005817"/>
    </source>
</evidence>
<dbReference type="InterPro" id="IPR014730">
    <property type="entry name" value="ETF_a/b_N"/>
</dbReference>
<dbReference type="InterPro" id="IPR001308">
    <property type="entry name" value="ETF_a/FixB"/>
</dbReference>
<dbReference type="SUPFAM" id="SSF52467">
    <property type="entry name" value="DHS-like NAD/FAD-binding domain"/>
    <property type="match status" value="1"/>
</dbReference>
<keyword evidence="5" id="KW-1185">Reference proteome</keyword>
<protein>
    <submittedName>
        <fullName evidence="4">Electron transfer flavoprotein subunit alpha/FixB family protein</fullName>
    </submittedName>
</protein>
<dbReference type="PANTHER" id="PTHR43153">
    <property type="entry name" value="ELECTRON TRANSFER FLAVOPROTEIN ALPHA"/>
    <property type="match status" value="1"/>
</dbReference>
<gene>
    <name evidence="4" type="ORF">ABR189_08265</name>
</gene>
<dbReference type="Gene3D" id="3.40.50.1220">
    <property type="entry name" value="TPP-binding domain"/>
    <property type="match status" value="1"/>
</dbReference>
<dbReference type="PANTHER" id="PTHR43153:SF1">
    <property type="entry name" value="ELECTRON TRANSFER FLAVOPROTEIN SUBUNIT ALPHA, MITOCHONDRIAL"/>
    <property type="match status" value="1"/>
</dbReference>
<evidence type="ECO:0000313" key="5">
    <source>
        <dbReference type="Proteomes" id="UP001549749"/>
    </source>
</evidence>
<organism evidence="4 5">
    <name type="scientific">Chitinophaga defluvii</name>
    <dbReference type="NCBI Taxonomy" id="3163343"/>
    <lineage>
        <taxon>Bacteria</taxon>
        <taxon>Pseudomonadati</taxon>
        <taxon>Bacteroidota</taxon>
        <taxon>Chitinophagia</taxon>
        <taxon>Chitinophagales</taxon>
        <taxon>Chitinophagaceae</taxon>
        <taxon>Chitinophaga</taxon>
    </lineage>
</organism>
<dbReference type="EMBL" id="JBEXAC010000001">
    <property type="protein sequence ID" value="MET6997360.1"/>
    <property type="molecule type" value="Genomic_DNA"/>
</dbReference>
<keyword evidence="2" id="KW-0249">Electron transport</keyword>
<comment type="caution">
    <text evidence="4">The sequence shown here is derived from an EMBL/GenBank/DDBJ whole genome shotgun (WGS) entry which is preliminary data.</text>
</comment>
<sequence length="323" mass="33589">MSVLIFADQVQGKIKKAAFEAVQYGAKVAQQLGTEAYAIVLGTADNAELAALGNYGAKKVLQVADARLNEVESGVYAKVIAAAADQEGANVVIFPNNFDGKAVAPRVAARLKAGLVAGAVSLPDTTNGFVVKKNVFSGKAFANVNITAEKKVISLMPNSFELEKGDATATIQPFAPALNDSDFKVKVTSVETVSGEVPLTEAEIIVSGGRGLKGPENWGLVEDLAKALGAGTACSRPVADSGWRPHHEHVGQTGLTIRPNLYIAIGISGAIQHLAGVNGSKVIVVINKDPEAPFFKAADYGIVGDAFEVVPKLTAAVNKLKQS</sequence>
<name>A0ABV2T408_9BACT</name>
<dbReference type="SMART" id="SM00893">
    <property type="entry name" value="ETF"/>
    <property type="match status" value="1"/>
</dbReference>
<dbReference type="Gene3D" id="3.40.50.620">
    <property type="entry name" value="HUPs"/>
    <property type="match status" value="1"/>
</dbReference>
<dbReference type="Proteomes" id="UP001549749">
    <property type="component" value="Unassembled WGS sequence"/>
</dbReference>
<feature type="domain" description="Electron transfer flavoprotein alpha/beta-subunit N-terminal" evidence="3">
    <location>
        <begin position="3"/>
        <end position="187"/>
    </location>
</feature>
<evidence type="ECO:0000259" key="3">
    <source>
        <dbReference type="SMART" id="SM00893"/>
    </source>
</evidence>
<dbReference type="InterPro" id="IPR029035">
    <property type="entry name" value="DHS-like_NAD/FAD-binding_dom"/>
</dbReference>
<dbReference type="Pfam" id="PF00766">
    <property type="entry name" value="ETF_alpha"/>
    <property type="match status" value="1"/>
</dbReference>
<reference evidence="4 5" key="1">
    <citation type="submission" date="2024-06" db="EMBL/GenBank/DDBJ databases">
        <title>Chitinophaga defluvii sp. nov., isolated from municipal sewage.</title>
        <authorList>
            <person name="Zhang L."/>
        </authorList>
    </citation>
    <scope>NUCLEOTIDE SEQUENCE [LARGE SCALE GENOMIC DNA]</scope>
    <source>
        <strain evidence="4 5">H8</strain>
    </source>
</reference>